<proteinExistence type="predicted"/>
<evidence type="ECO:0000313" key="1">
    <source>
        <dbReference type="EMBL" id="CAB5238164.1"/>
    </source>
</evidence>
<accession>A0A6J7XLM3</accession>
<sequence>MRQPPKRYIIGTEFAAECPYGDFVRYGDYDQLLQENIALRSKCGEYSNPKYGVIKSLVHSHWVNGKTNREIRQATGININTIKHTLRAMSASPNKNARPKPSKV</sequence>
<organism evidence="1">
    <name type="scientific">uncultured Caudovirales phage</name>
    <dbReference type="NCBI Taxonomy" id="2100421"/>
    <lineage>
        <taxon>Viruses</taxon>
        <taxon>Duplodnaviria</taxon>
        <taxon>Heunggongvirae</taxon>
        <taxon>Uroviricota</taxon>
        <taxon>Caudoviricetes</taxon>
        <taxon>Peduoviridae</taxon>
        <taxon>Maltschvirus</taxon>
        <taxon>Maltschvirus maltsch</taxon>
    </lineage>
</organism>
<dbReference type="EMBL" id="LR798451">
    <property type="protein sequence ID" value="CAB5238164.1"/>
    <property type="molecule type" value="Genomic_DNA"/>
</dbReference>
<reference evidence="1" key="1">
    <citation type="submission" date="2020-05" db="EMBL/GenBank/DDBJ databases">
        <authorList>
            <person name="Chiriac C."/>
            <person name="Salcher M."/>
            <person name="Ghai R."/>
            <person name="Kavagutti S V."/>
        </authorList>
    </citation>
    <scope>NUCLEOTIDE SEQUENCE</scope>
</reference>
<name>A0A6J7XLM3_9CAUD</name>
<protein>
    <submittedName>
        <fullName evidence="1">Uncharacterized protein</fullName>
    </submittedName>
</protein>
<gene>
    <name evidence="1" type="ORF">UFOVP144_12</name>
</gene>